<feature type="region of interest" description="Disordered" evidence="1">
    <location>
        <begin position="1"/>
        <end position="20"/>
    </location>
</feature>
<dbReference type="AlphaFoldDB" id="U1RSG5"/>
<evidence type="ECO:0000256" key="1">
    <source>
        <dbReference type="SAM" id="MobiDB-lite"/>
    </source>
</evidence>
<dbReference type="HOGENOM" id="CLU_2393251_0_0_11"/>
<protein>
    <submittedName>
        <fullName evidence="2">Uncharacterized protein</fullName>
    </submittedName>
</protein>
<name>U1RSG5_9ACTO</name>
<evidence type="ECO:0000313" key="3">
    <source>
        <dbReference type="Proteomes" id="UP000016536"/>
    </source>
</evidence>
<accession>U1RSG5</accession>
<dbReference type="EMBL" id="AWSE01000155">
    <property type="protein sequence ID" value="ERH22603.1"/>
    <property type="molecule type" value="Genomic_DNA"/>
</dbReference>
<evidence type="ECO:0000313" key="2">
    <source>
        <dbReference type="EMBL" id="ERH22603.1"/>
    </source>
</evidence>
<proteinExistence type="predicted"/>
<feature type="region of interest" description="Disordered" evidence="1">
    <location>
        <begin position="70"/>
        <end position="93"/>
    </location>
</feature>
<organism evidence="2 3">
    <name type="scientific">Actinomyces johnsonii F0542</name>
    <dbReference type="NCBI Taxonomy" id="1321818"/>
    <lineage>
        <taxon>Bacteria</taxon>
        <taxon>Bacillati</taxon>
        <taxon>Actinomycetota</taxon>
        <taxon>Actinomycetes</taxon>
        <taxon>Actinomycetales</taxon>
        <taxon>Actinomycetaceae</taxon>
        <taxon>Actinomyces</taxon>
    </lineage>
</organism>
<dbReference type="Proteomes" id="UP000016536">
    <property type="component" value="Unassembled WGS sequence"/>
</dbReference>
<gene>
    <name evidence="2" type="ORF">HMPREF1979_02401</name>
</gene>
<keyword evidence="3" id="KW-1185">Reference proteome</keyword>
<reference evidence="2 3" key="1">
    <citation type="submission" date="2013-08" db="EMBL/GenBank/DDBJ databases">
        <authorList>
            <person name="Weinstock G."/>
            <person name="Sodergren E."/>
            <person name="Wylie T."/>
            <person name="Fulton L."/>
            <person name="Fulton R."/>
            <person name="Fronick C."/>
            <person name="O'Laughlin M."/>
            <person name="Godfrey J."/>
            <person name="Miner T."/>
            <person name="Herter B."/>
            <person name="Appelbaum E."/>
            <person name="Cordes M."/>
            <person name="Lek S."/>
            <person name="Wollam A."/>
            <person name="Pepin K.H."/>
            <person name="Palsikar V.B."/>
            <person name="Mitreva M."/>
            <person name="Wilson R.K."/>
        </authorList>
    </citation>
    <scope>NUCLEOTIDE SEQUENCE [LARGE SCALE GENOMIC DNA]</scope>
    <source>
        <strain evidence="2 3">F0542</strain>
    </source>
</reference>
<comment type="caution">
    <text evidence="2">The sequence shown here is derived from an EMBL/GenBank/DDBJ whole genome shotgun (WGS) entry which is preliminary data.</text>
</comment>
<sequence length="93" mass="9752">MRRDQECASATAGLTGGGSLRTGSNLLDSFPVFSGKTLSIAMMPQGRRPGLWEVSSGIAHRGWRSRTGLVHKGSGDISGTHTSLHKPVDTTCG</sequence>